<dbReference type="Pfam" id="PF01644">
    <property type="entry name" value="Chitin_synth_1"/>
    <property type="match status" value="1"/>
</dbReference>
<feature type="transmembrane region" description="Helical" evidence="12">
    <location>
        <begin position="564"/>
        <end position="583"/>
    </location>
</feature>
<keyword evidence="5" id="KW-0808">Transferase</keyword>
<keyword evidence="15" id="KW-1185">Reference proteome</keyword>
<dbReference type="OrthoDB" id="26569at2759"/>
<keyword evidence="14" id="KW-0496">Mitochondrion</keyword>
<feature type="transmembrane region" description="Helical" evidence="12">
    <location>
        <begin position="395"/>
        <end position="414"/>
    </location>
</feature>
<feature type="transmembrane region" description="Helical" evidence="12">
    <location>
        <begin position="666"/>
        <end position="686"/>
    </location>
</feature>
<dbReference type="Gene3D" id="3.90.550.10">
    <property type="entry name" value="Spore Coat Polysaccharide Biosynthesis Protein SpsA, Chain A"/>
    <property type="match status" value="1"/>
</dbReference>
<feature type="transmembrane region" description="Helical" evidence="12">
    <location>
        <begin position="467"/>
        <end position="486"/>
    </location>
</feature>
<dbReference type="EMBL" id="OVEO01000015">
    <property type="protein sequence ID" value="SPR00851.1"/>
    <property type="molecule type" value="Genomic_DNA"/>
</dbReference>
<evidence type="ECO:0000256" key="4">
    <source>
        <dbReference type="ARBA" id="ARBA00022676"/>
    </source>
</evidence>
<evidence type="ECO:0000256" key="3">
    <source>
        <dbReference type="ARBA" id="ARBA00022475"/>
    </source>
</evidence>
<dbReference type="InterPro" id="IPR004835">
    <property type="entry name" value="Chitin_synth"/>
</dbReference>
<dbReference type="EC" id="2.4.1.16" evidence="2"/>
<reference evidence="14 16" key="2">
    <citation type="submission" date="2018-03" db="EMBL/GenBank/DDBJ databases">
        <authorList>
            <person name="Fogelqvist J."/>
        </authorList>
    </citation>
    <scope>NUCLEOTIDE SEQUENCE [LARGE SCALE GENOMIC DNA]</scope>
</reference>
<dbReference type="SUPFAM" id="SSF53448">
    <property type="entry name" value="Nucleotide-diphospho-sugar transferases"/>
    <property type="match status" value="1"/>
</dbReference>
<evidence type="ECO:0000256" key="1">
    <source>
        <dbReference type="ARBA" id="ARBA00004651"/>
    </source>
</evidence>
<keyword evidence="7 12" id="KW-1133">Transmembrane helix</keyword>
<evidence type="ECO:0000256" key="7">
    <source>
        <dbReference type="ARBA" id="ARBA00022989"/>
    </source>
</evidence>
<sequence length="729" mass="83316">MAEHLEASSKAFTGPVEGATDNESSRVDSRDDGDDDDDDFDPLAPRYTLIDRDTERHRGPMGKPHIKDFDLRYLPVTCTPETFAENYLLRTVERKYAVKSLIVITMYNEGPGELERTLKGVCRNLDLFVEKLGKQAWKEFQVVLVSDGRRQCNAHTLKFLNDMGLFNGDHMLEALEASDDITMHLFENTVLFQSSIQSKHKPLQMAFALKEDNGGKLDSHRWFFNAFAAQVRPKYTFLIDVGTKPDRDAIWRLYEAMEEDPQVGGCCGEITTQGSAHVNPWVAAQQFEYKIATILDKSMESWFGFISVLPGAFSAYRYEAIEGHPLGKYFKQINTPPKDLGPFLGNMYLAEDRILCFEVLARKDTAWTLRYVKNSIAATDVPERLTSLIRQRRRWLNGSLFATIYVIANFQQFWRASSHSLLFKARMSILFAFYAASLVLTWFIAGNFYLMFHFAAAPTTVNHASDLVYSVLNILFMYITIIQVVLAMGNKPHQVELMYFLCTIGYAVFFAFTVGMSISAVFQSNGTNQSVDPKGVAGALGSVASYIVAAVLHGELLPVAASMLQYFFMLPTFLISFPIYSFCNIHDISWGTKGVEQALSHKTNRYEREVAEAEMERRRRELRETESRFKIFRSYLVIGWVASNALYAGIVMSLDNVDFQLFLDTFLIIFLAFNAFRLLFSTLYIFGTWWSSIYHCLCCTARKRRKAEQREREQRRQMKRDEKLAAAQP</sequence>
<feature type="transmembrane region" description="Helical" evidence="12">
    <location>
        <begin position="429"/>
        <end position="455"/>
    </location>
</feature>
<evidence type="ECO:0000256" key="9">
    <source>
        <dbReference type="ARBA" id="ARBA00023316"/>
    </source>
</evidence>
<keyword evidence="8 12" id="KW-0472">Membrane</keyword>
<feature type="coiled-coil region" evidence="10">
    <location>
        <begin position="596"/>
        <end position="628"/>
    </location>
</feature>
<dbReference type="STRING" id="37360.A0A0G4ITR5"/>
<feature type="region of interest" description="Disordered" evidence="11">
    <location>
        <begin position="1"/>
        <end position="61"/>
    </location>
</feature>
<protein>
    <recommendedName>
        <fullName evidence="2">chitin synthase</fullName>
        <ecNumber evidence="2">2.4.1.16</ecNumber>
    </recommendedName>
</protein>
<geneLocation type="mitochondrion" evidence="14"/>
<dbReference type="PANTHER" id="PTHR22914:SF9">
    <property type="entry name" value="CHITIN SYNTHASE 1"/>
    <property type="match status" value="1"/>
</dbReference>
<dbReference type="GO" id="GO:0004100">
    <property type="term" value="F:chitin synthase activity"/>
    <property type="evidence" value="ECO:0007669"/>
    <property type="project" value="UniProtKB-EC"/>
</dbReference>
<dbReference type="PANTHER" id="PTHR22914">
    <property type="entry name" value="CHITIN SYNTHASE"/>
    <property type="match status" value="1"/>
</dbReference>
<comment type="subcellular location">
    <subcellularLocation>
        <location evidence="1">Cell membrane</location>
        <topology evidence="1">Multi-pass membrane protein</topology>
    </subcellularLocation>
</comment>
<evidence type="ECO:0000256" key="12">
    <source>
        <dbReference type="SAM" id="Phobius"/>
    </source>
</evidence>
<evidence type="ECO:0000313" key="16">
    <source>
        <dbReference type="Proteomes" id="UP000290189"/>
    </source>
</evidence>
<evidence type="ECO:0000256" key="8">
    <source>
        <dbReference type="ARBA" id="ARBA00023136"/>
    </source>
</evidence>
<feature type="transmembrane region" description="Helical" evidence="12">
    <location>
        <begin position="534"/>
        <end position="552"/>
    </location>
</feature>
<keyword evidence="3" id="KW-1003">Cell membrane</keyword>
<dbReference type="OMA" id="YANVRTN"/>
<dbReference type="InterPro" id="IPR029044">
    <property type="entry name" value="Nucleotide-diphossugar_trans"/>
</dbReference>
<evidence type="ECO:0000256" key="10">
    <source>
        <dbReference type="SAM" id="Coils"/>
    </source>
</evidence>
<feature type="transmembrane region" description="Helical" evidence="12">
    <location>
        <begin position="498"/>
        <end position="522"/>
    </location>
</feature>
<evidence type="ECO:0000256" key="6">
    <source>
        <dbReference type="ARBA" id="ARBA00022692"/>
    </source>
</evidence>
<name>A0A0G4ITR5_PLABS</name>
<proteinExistence type="predicted"/>
<dbReference type="GO" id="GO:0006031">
    <property type="term" value="P:chitin biosynthetic process"/>
    <property type="evidence" value="ECO:0007669"/>
    <property type="project" value="TreeGrafter"/>
</dbReference>
<dbReference type="Proteomes" id="UP000290189">
    <property type="component" value="Unassembled WGS sequence"/>
</dbReference>
<keyword evidence="6 12" id="KW-0812">Transmembrane</keyword>
<dbReference type="GO" id="GO:0071555">
    <property type="term" value="P:cell wall organization"/>
    <property type="evidence" value="ECO:0007669"/>
    <property type="project" value="UniProtKB-KW"/>
</dbReference>
<accession>A0A0G4ITR5</accession>
<dbReference type="GO" id="GO:0005886">
    <property type="term" value="C:plasma membrane"/>
    <property type="evidence" value="ECO:0007669"/>
    <property type="project" value="UniProtKB-SubCell"/>
</dbReference>
<feature type="region of interest" description="Disordered" evidence="11">
    <location>
        <begin position="709"/>
        <end position="729"/>
    </location>
</feature>
<organism evidence="13 15">
    <name type="scientific">Plasmodiophora brassicae</name>
    <name type="common">Clubroot disease agent</name>
    <dbReference type="NCBI Taxonomy" id="37360"/>
    <lineage>
        <taxon>Eukaryota</taxon>
        <taxon>Sar</taxon>
        <taxon>Rhizaria</taxon>
        <taxon>Endomyxa</taxon>
        <taxon>Phytomyxea</taxon>
        <taxon>Plasmodiophorida</taxon>
        <taxon>Plasmodiophoridae</taxon>
        <taxon>Plasmodiophora</taxon>
    </lineage>
</organism>
<evidence type="ECO:0000256" key="2">
    <source>
        <dbReference type="ARBA" id="ARBA00012543"/>
    </source>
</evidence>
<keyword evidence="10" id="KW-0175">Coiled coil</keyword>
<feature type="transmembrane region" description="Helical" evidence="12">
    <location>
        <begin position="635"/>
        <end position="654"/>
    </location>
</feature>
<gene>
    <name evidence="13" type="ORF">PBRA_006827</name>
    <name evidence="14" type="ORF">PLBR_LOCUS8066</name>
</gene>
<evidence type="ECO:0000256" key="5">
    <source>
        <dbReference type="ARBA" id="ARBA00022679"/>
    </source>
</evidence>
<dbReference type="EMBL" id="CDSF01000086">
    <property type="protein sequence ID" value="CEO98713.1"/>
    <property type="molecule type" value="Genomic_DNA"/>
</dbReference>
<evidence type="ECO:0000313" key="13">
    <source>
        <dbReference type="EMBL" id="CEO98713.1"/>
    </source>
</evidence>
<dbReference type="Proteomes" id="UP000039324">
    <property type="component" value="Unassembled WGS sequence"/>
</dbReference>
<evidence type="ECO:0000256" key="11">
    <source>
        <dbReference type="SAM" id="MobiDB-lite"/>
    </source>
</evidence>
<reference evidence="13 15" key="1">
    <citation type="submission" date="2015-02" db="EMBL/GenBank/DDBJ databases">
        <authorList>
            <person name="Chooi Y.-H."/>
        </authorList>
    </citation>
    <scope>NUCLEOTIDE SEQUENCE [LARGE SCALE GENOMIC DNA]</scope>
    <source>
        <strain evidence="13">E3</strain>
    </source>
</reference>
<evidence type="ECO:0000313" key="15">
    <source>
        <dbReference type="Proteomes" id="UP000039324"/>
    </source>
</evidence>
<dbReference type="AlphaFoldDB" id="A0A0G4ITR5"/>
<feature type="compositionally biased region" description="Basic and acidic residues" evidence="11">
    <location>
        <begin position="49"/>
        <end position="58"/>
    </location>
</feature>
<feature type="compositionally biased region" description="Acidic residues" evidence="11">
    <location>
        <begin position="31"/>
        <end position="41"/>
    </location>
</feature>
<evidence type="ECO:0000313" key="14">
    <source>
        <dbReference type="EMBL" id="SPR00851.1"/>
    </source>
</evidence>
<keyword evidence="9" id="KW-0961">Cell wall biogenesis/degradation</keyword>
<dbReference type="CDD" id="cd04190">
    <property type="entry name" value="Chitin_synth_C"/>
    <property type="match status" value="1"/>
</dbReference>
<keyword evidence="4" id="KW-0328">Glycosyltransferase</keyword>